<dbReference type="PROSITE" id="PS50866">
    <property type="entry name" value="GOLD"/>
    <property type="match status" value="1"/>
</dbReference>
<dbReference type="Ensembl" id="ENSPMGT00000022763.1">
    <property type="protein sequence ID" value="ENSPMGP00000021366.1"/>
    <property type="gene ID" value="ENSPMGG00000017308.1"/>
</dbReference>
<dbReference type="STRING" id="409849.ENSPMGP00000021366"/>
<dbReference type="SUPFAM" id="SSF101576">
    <property type="entry name" value="Supernatant protein factor (SPF), C-terminal domain"/>
    <property type="match status" value="1"/>
</dbReference>
<dbReference type="GO" id="GO:0005737">
    <property type="term" value="C:cytoplasm"/>
    <property type="evidence" value="ECO:0007669"/>
    <property type="project" value="TreeGrafter"/>
</dbReference>
<name>A0A3B4AYH7_9GOBI</name>
<dbReference type="PANTHER" id="PTHR23324:SF83">
    <property type="entry name" value="SEC14-LIKE PROTEIN 2"/>
    <property type="match status" value="1"/>
</dbReference>
<dbReference type="InterPro" id="IPR009038">
    <property type="entry name" value="GOLD_dom"/>
</dbReference>
<dbReference type="Gene3D" id="2.60.120.680">
    <property type="entry name" value="GOLD domain"/>
    <property type="match status" value="1"/>
</dbReference>
<dbReference type="AlphaFoldDB" id="A0A3B4AYH7"/>
<proteinExistence type="predicted"/>
<reference evidence="2" key="1">
    <citation type="submission" date="2025-08" db="UniProtKB">
        <authorList>
            <consortium name="Ensembl"/>
        </authorList>
    </citation>
    <scope>IDENTIFICATION</scope>
</reference>
<sequence>TGKSQKVTEMIQVLPTERYNAHLVPEDSCLTCPEPGVYVLCFDNSYSILQSKKVSYKVEVVPTADLQMLSPHSRGDMRLQ</sequence>
<dbReference type="Proteomes" id="UP000261520">
    <property type="component" value="Unplaced"/>
</dbReference>
<protein>
    <recommendedName>
        <fullName evidence="1">GOLD domain-containing protein</fullName>
    </recommendedName>
</protein>
<evidence type="ECO:0000313" key="2">
    <source>
        <dbReference type="Ensembl" id="ENSPMGP00000021366.1"/>
    </source>
</evidence>
<dbReference type="PANTHER" id="PTHR23324">
    <property type="entry name" value="SEC14 RELATED PROTEIN"/>
    <property type="match status" value="1"/>
</dbReference>
<reference evidence="2" key="2">
    <citation type="submission" date="2025-09" db="UniProtKB">
        <authorList>
            <consortium name="Ensembl"/>
        </authorList>
    </citation>
    <scope>IDENTIFICATION</scope>
</reference>
<dbReference type="InterPro" id="IPR036598">
    <property type="entry name" value="GOLD_dom_sf"/>
</dbReference>
<evidence type="ECO:0000313" key="3">
    <source>
        <dbReference type="Proteomes" id="UP000261520"/>
    </source>
</evidence>
<dbReference type="InterPro" id="IPR051064">
    <property type="entry name" value="SEC14/CRAL-TRIO_domain"/>
</dbReference>
<accession>A0A3B4AYH7</accession>
<keyword evidence="3" id="KW-1185">Reference proteome</keyword>
<evidence type="ECO:0000259" key="1">
    <source>
        <dbReference type="PROSITE" id="PS50866"/>
    </source>
</evidence>
<organism evidence="2 3">
    <name type="scientific">Periophthalmus magnuspinnatus</name>
    <dbReference type="NCBI Taxonomy" id="409849"/>
    <lineage>
        <taxon>Eukaryota</taxon>
        <taxon>Metazoa</taxon>
        <taxon>Chordata</taxon>
        <taxon>Craniata</taxon>
        <taxon>Vertebrata</taxon>
        <taxon>Euteleostomi</taxon>
        <taxon>Actinopterygii</taxon>
        <taxon>Neopterygii</taxon>
        <taxon>Teleostei</taxon>
        <taxon>Neoteleostei</taxon>
        <taxon>Acanthomorphata</taxon>
        <taxon>Gobiaria</taxon>
        <taxon>Gobiiformes</taxon>
        <taxon>Gobioidei</taxon>
        <taxon>Gobiidae</taxon>
        <taxon>Oxudercinae</taxon>
        <taxon>Periophthalmus</taxon>
    </lineage>
</organism>
<feature type="domain" description="GOLD" evidence="1">
    <location>
        <begin position="1"/>
        <end position="60"/>
    </location>
</feature>